<evidence type="ECO:0000313" key="1">
    <source>
        <dbReference type="EMBL" id="OWY92702.1"/>
    </source>
</evidence>
<dbReference type="EMBL" id="NBNE01017503">
    <property type="protein sequence ID" value="OWY92702.1"/>
    <property type="molecule type" value="Genomic_DNA"/>
</dbReference>
<dbReference type="AlphaFoldDB" id="A0A225UI18"/>
<dbReference type="Proteomes" id="UP000198211">
    <property type="component" value="Unassembled WGS sequence"/>
</dbReference>
<name>A0A225UI18_9STRA</name>
<gene>
    <name evidence="1" type="ORF">PHMEG_00038183</name>
</gene>
<organism evidence="1 2">
    <name type="scientific">Phytophthora megakarya</name>
    <dbReference type="NCBI Taxonomy" id="4795"/>
    <lineage>
        <taxon>Eukaryota</taxon>
        <taxon>Sar</taxon>
        <taxon>Stramenopiles</taxon>
        <taxon>Oomycota</taxon>
        <taxon>Peronosporomycetes</taxon>
        <taxon>Peronosporales</taxon>
        <taxon>Peronosporaceae</taxon>
        <taxon>Phytophthora</taxon>
    </lineage>
</organism>
<proteinExistence type="predicted"/>
<comment type="caution">
    <text evidence="1">The sequence shown here is derived from an EMBL/GenBank/DDBJ whole genome shotgun (WGS) entry which is preliminary data.</text>
</comment>
<feature type="non-terminal residue" evidence="1">
    <location>
        <position position="247"/>
    </location>
</feature>
<evidence type="ECO:0000313" key="2">
    <source>
        <dbReference type="Proteomes" id="UP000198211"/>
    </source>
</evidence>
<sequence>MIPIRTFAPGPVTEDIYLLKLSAKAKNHYPRHKGKIKHAIAQIQRYYFTANYYVVNDESLYGLKVAKARTTKYAKHPNIILHFEDKVEHIQLSYQSLHAVDAEHHRALFHDWASPIWTDLELEGLGASNEEKTCLTREGLSQGEYTVGELTTRLIEKPASVINWSVLETWPTENRDGEIEDRDYVGVIEPPFMKSGARYWDVYFREREAKVTMAVEQLSNTINYSFRMGHHIYQRNKVAVSQLRTRT</sequence>
<reference evidence="2" key="1">
    <citation type="submission" date="2017-03" db="EMBL/GenBank/DDBJ databases">
        <title>Phytopthora megakarya and P. palmivora, two closely related causual agents of cacao black pod achieved similar genome size and gene model numbers by different mechanisms.</title>
        <authorList>
            <person name="Ali S."/>
            <person name="Shao J."/>
            <person name="Larry D.J."/>
            <person name="Kronmiller B."/>
            <person name="Shen D."/>
            <person name="Strem M.D."/>
            <person name="Melnick R.L."/>
            <person name="Guiltinan M.J."/>
            <person name="Tyler B.M."/>
            <person name="Meinhardt L.W."/>
            <person name="Bailey B.A."/>
        </authorList>
    </citation>
    <scope>NUCLEOTIDE SEQUENCE [LARGE SCALE GENOMIC DNA]</scope>
    <source>
        <strain evidence="2">zdho120</strain>
    </source>
</reference>
<dbReference type="OrthoDB" id="128578at2759"/>
<protein>
    <submittedName>
        <fullName evidence="1">Uncharacterized protein</fullName>
    </submittedName>
</protein>
<accession>A0A225UI18</accession>
<keyword evidence="2" id="KW-1185">Reference proteome</keyword>